<evidence type="ECO:0000313" key="2">
    <source>
        <dbReference type="EMBL" id="VDO15630.1"/>
    </source>
</evidence>
<dbReference type="InterPro" id="IPR038765">
    <property type="entry name" value="Papain-like_cys_pep_sf"/>
</dbReference>
<proteinExistence type="predicted"/>
<reference evidence="2 3" key="2">
    <citation type="submission" date="2018-11" db="EMBL/GenBank/DDBJ databases">
        <authorList>
            <consortium name="Pathogen Informatics"/>
        </authorList>
    </citation>
    <scope>NUCLEOTIDE SEQUENCE [LARGE SCALE GENOMIC DNA]</scope>
</reference>
<dbReference type="Gene3D" id="3.90.1720.10">
    <property type="entry name" value="endopeptidase domain like (from Nostoc punctiforme)"/>
    <property type="match status" value="1"/>
</dbReference>
<dbReference type="Proteomes" id="UP000280834">
    <property type="component" value="Unassembled WGS sequence"/>
</dbReference>
<dbReference type="AlphaFoldDB" id="A0A0R3QDX2"/>
<accession>A0A0R3QDX2</accession>
<keyword evidence="1" id="KW-0732">Signal</keyword>
<gene>
    <name evidence="2" type="ORF">BTMF_LOCUS3854</name>
</gene>
<evidence type="ECO:0000313" key="3">
    <source>
        <dbReference type="Proteomes" id="UP000280834"/>
    </source>
</evidence>
<sequence length="235" mass="26360">MNKKLFKTITIAAVLCVLWPTSSAFAKESYDDKLSNFANALPYYVNKEKLDKSVQEIAQYHHWSKEKALDAEMELLQNPNINKYQQDKSSSQATIALPNAQHRGDFYFTPAGLHGHTDIYSQKNKIVEAVGPGEVAREKLASETLVAPGAIIRSVNTSNANRAKAADRARTYIGRGYNSAFFQPHKNDWGGLHCAQLVWASYKYGAGIDIDDGDDELVWPWDLEKTTKATTYRKL</sequence>
<protein>
    <submittedName>
        <fullName evidence="4">Cell wall hydrolase</fullName>
    </submittedName>
</protein>
<evidence type="ECO:0000256" key="1">
    <source>
        <dbReference type="SAM" id="SignalP"/>
    </source>
</evidence>
<reference evidence="4" key="1">
    <citation type="submission" date="2017-02" db="UniProtKB">
        <authorList>
            <consortium name="WormBaseParasite"/>
        </authorList>
    </citation>
    <scope>IDENTIFICATION</scope>
</reference>
<keyword evidence="3" id="KW-1185">Reference proteome</keyword>
<name>A0A0R3QDX2_9BILA</name>
<dbReference type="SUPFAM" id="SSF54001">
    <property type="entry name" value="Cysteine proteinases"/>
    <property type="match status" value="1"/>
</dbReference>
<organism evidence="4">
    <name type="scientific">Brugia timori</name>
    <dbReference type="NCBI Taxonomy" id="42155"/>
    <lineage>
        <taxon>Eukaryota</taxon>
        <taxon>Metazoa</taxon>
        <taxon>Ecdysozoa</taxon>
        <taxon>Nematoda</taxon>
        <taxon>Chromadorea</taxon>
        <taxon>Rhabditida</taxon>
        <taxon>Spirurina</taxon>
        <taxon>Spiruromorpha</taxon>
        <taxon>Filarioidea</taxon>
        <taxon>Onchocercidae</taxon>
        <taxon>Brugia</taxon>
    </lineage>
</organism>
<feature type="signal peptide" evidence="1">
    <location>
        <begin position="1"/>
        <end position="24"/>
    </location>
</feature>
<feature type="chain" id="PRO_5043130580" evidence="1">
    <location>
        <begin position="25"/>
        <end position="235"/>
    </location>
</feature>
<evidence type="ECO:0000313" key="4">
    <source>
        <dbReference type="WBParaSite" id="BTMF_0000455801-mRNA-1"/>
    </source>
</evidence>
<dbReference type="WBParaSite" id="BTMF_0000455801-mRNA-1">
    <property type="protein sequence ID" value="BTMF_0000455801-mRNA-1"/>
    <property type="gene ID" value="BTMF_0000455801"/>
</dbReference>
<dbReference type="EMBL" id="UZAG01003620">
    <property type="protein sequence ID" value="VDO15630.1"/>
    <property type="molecule type" value="Genomic_DNA"/>
</dbReference>